<organism evidence="4 5">
    <name type="scientific">Phanerochaete carnosa (strain HHB-10118-sp)</name>
    <name type="common">White-rot fungus</name>
    <name type="synonym">Peniophora carnosa</name>
    <dbReference type="NCBI Taxonomy" id="650164"/>
    <lineage>
        <taxon>Eukaryota</taxon>
        <taxon>Fungi</taxon>
        <taxon>Dikarya</taxon>
        <taxon>Basidiomycota</taxon>
        <taxon>Agaricomycotina</taxon>
        <taxon>Agaricomycetes</taxon>
        <taxon>Polyporales</taxon>
        <taxon>Phanerochaetaceae</taxon>
        <taxon>Phanerochaete</taxon>
    </lineage>
</organism>
<name>K5WEK0_PHACS</name>
<evidence type="ECO:0000256" key="2">
    <source>
        <dbReference type="SAM" id="Phobius"/>
    </source>
</evidence>
<dbReference type="Pfam" id="PF20151">
    <property type="entry name" value="DUF6533"/>
    <property type="match status" value="1"/>
</dbReference>
<evidence type="ECO:0000313" key="5">
    <source>
        <dbReference type="Proteomes" id="UP000008370"/>
    </source>
</evidence>
<keyword evidence="2" id="KW-0472">Membrane</keyword>
<protein>
    <recommendedName>
        <fullName evidence="3">DUF6533 domain-containing protein</fullName>
    </recommendedName>
</protein>
<feature type="domain" description="DUF6533" evidence="3">
    <location>
        <begin position="23"/>
        <end position="63"/>
    </location>
</feature>
<dbReference type="InParanoid" id="K5WEK0"/>
<dbReference type="KEGG" id="pco:PHACADRAFT_206395"/>
<keyword evidence="5" id="KW-1185">Reference proteome</keyword>
<keyword evidence="2" id="KW-0812">Transmembrane</keyword>
<keyword evidence="2" id="KW-1133">Transmembrane helix</keyword>
<reference evidence="4 5" key="1">
    <citation type="journal article" date="2012" name="BMC Genomics">
        <title>Comparative genomics of the white-rot fungi, Phanerochaete carnosa and P. chrysosporium, to elucidate the genetic basis of the distinct wood types they colonize.</title>
        <authorList>
            <person name="Suzuki H."/>
            <person name="MacDonald J."/>
            <person name="Syed K."/>
            <person name="Salamov A."/>
            <person name="Hori C."/>
            <person name="Aerts A."/>
            <person name="Henrissat B."/>
            <person name="Wiebenga A."/>
            <person name="vanKuyk P.A."/>
            <person name="Barry K."/>
            <person name="Lindquist E."/>
            <person name="LaButti K."/>
            <person name="Lapidus A."/>
            <person name="Lucas S."/>
            <person name="Coutinho P."/>
            <person name="Gong Y."/>
            <person name="Samejima M."/>
            <person name="Mahadevan R."/>
            <person name="Abou-Zaid M."/>
            <person name="de Vries R.P."/>
            <person name="Igarashi K."/>
            <person name="Yadav J.S."/>
            <person name="Grigoriev I.V."/>
            <person name="Master E.R."/>
        </authorList>
    </citation>
    <scope>NUCLEOTIDE SEQUENCE [LARGE SCALE GENOMIC DNA]</scope>
    <source>
        <strain evidence="4 5">HHB-10118-sp</strain>
    </source>
</reference>
<feature type="transmembrane region" description="Helical" evidence="2">
    <location>
        <begin position="138"/>
        <end position="159"/>
    </location>
</feature>
<proteinExistence type="predicted"/>
<feature type="transmembrane region" description="Helical" evidence="2">
    <location>
        <begin position="92"/>
        <end position="117"/>
    </location>
</feature>
<gene>
    <name evidence="4" type="ORF">PHACADRAFT_206395</name>
</gene>
<dbReference type="Proteomes" id="UP000008370">
    <property type="component" value="Unassembled WGS sequence"/>
</dbReference>
<feature type="transmembrane region" description="Helical" evidence="2">
    <location>
        <begin position="165"/>
        <end position="186"/>
    </location>
</feature>
<evidence type="ECO:0000313" key="4">
    <source>
        <dbReference type="EMBL" id="EKM57494.1"/>
    </source>
</evidence>
<dbReference type="RefSeq" id="XP_007392845.1">
    <property type="nucleotide sequence ID" value="XM_007392783.1"/>
</dbReference>
<dbReference type="EMBL" id="JH930470">
    <property type="protein sequence ID" value="EKM57494.1"/>
    <property type="molecule type" value="Genomic_DNA"/>
</dbReference>
<accession>K5WEK0</accession>
<feature type="region of interest" description="Disordered" evidence="1">
    <location>
        <begin position="224"/>
        <end position="249"/>
    </location>
</feature>
<evidence type="ECO:0000259" key="3">
    <source>
        <dbReference type="Pfam" id="PF20151"/>
    </source>
</evidence>
<dbReference type="GeneID" id="18912478"/>
<evidence type="ECO:0000256" key="1">
    <source>
        <dbReference type="SAM" id="MobiDB-lite"/>
    </source>
</evidence>
<dbReference type="InterPro" id="IPR045340">
    <property type="entry name" value="DUF6533"/>
</dbReference>
<dbReference type="OrthoDB" id="2803865at2759"/>
<dbReference type="AlphaFoldDB" id="K5WEK0"/>
<sequence>MSQPSQDDPVAAQELAELFSANCITLSVTTWAIYEYVITLDQEFYAIWKRKLSAASLLLLSTRNCLSQTARILGTLYLSNRSTRRLLTSDFYIYRFVIGTRVPLIFADALVLVLTWIKTLRQLTEARRLRLPLSISTCLLRDGTLYFLILLVVNIVQILTATTVAIAPVSAFVSTVPPILINRFMLNLRGLNNSQQISTLPTPSEFSDPAFKISPSIVGNMGEPLNHTVTVPEEGSSSYQGTDGENDPK</sequence>
<dbReference type="HOGENOM" id="CLU_053360_2_0_1"/>